<dbReference type="Pfam" id="PF07589">
    <property type="entry name" value="PEP-CTERM"/>
    <property type="match status" value="1"/>
</dbReference>
<accession>A0A285BY42</accession>
<feature type="transmembrane region" description="Helical" evidence="1">
    <location>
        <begin position="77"/>
        <end position="94"/>
    </location>
</feature>
<feature type="domain" description="Ice-binding protein C-terminal" evidence="2">
    <location>
        <begin position="73"/>
        <end position="97"/>
    </location>
</feature>
<evidence type="ECO:0000259" key="2">
    <source>
        <dbReference type="Pfam" id="PF07589"/>
    </source>
</evidence>
<keyword evidence="1" id="KW-0472">Membrane</keyword>
<gene>
    <name evidence="3" type="ORF">SAMN06296273_1685</name>
</gene>
<dbReference type="AlphaFoldDB" id="A0A285BY42"/>
<dbReference type="NCBIfam" id="TIGR02595">
    <property type="entry name" value="PEP_CTERM"/>
    <property type="match status" value="1"/>
</dbReference>
<organism evidence="3 4">
    <name type="scientific">Nitrosomonas ureae</name>
    <dbReference type="NCBI Taxonomy" id="44577"/>
    <lineage>
        <taxon>Bacteria</taxon>
        <taxon>Pseudomonadati</taxon>
        <taxon>Pseudomonadota</taxon>
        <taxon>Betaproteobacteria</taxon>
        <taxon>Nitrosomonadales</taxon>
        <taxon>Nitrosomonadaceae</taxon>
        <taxon>Nitrosomonas</taxon>
    </lineage>
</organism>
<evidence type="ECO:0000256" key="1">
    <source>
        <dbReference type="SAM" id="Phobius"/>
    </source>
</evidence>
<dbReference type="EMBL" id="LT907782">
    <property type="protein sequence ID" value="SNX60221.1"/>
    <property type="molecule type" value="Genomic_DNA"/>
</dbReference>
<evidence type="ECO:0000313" key="4">
    <source>
        <dbReference type="Proteomes" id="UP000242498"/>
    </source>
</evidence>
<evidence type="ECO:0000313" key="3">
    <source>
        <dbReference type="EMBL" id="SNX60221.1"/>
    </source>
</evidence>
<sequence>MIIALKIREKCSFTSCKLCFFANFCLIFVPIMTPCKGLNQIVKFETESSTGTIFAAGHPLDGPRGLLLVPVTPVPEPSTYVMLLAGLGLLGFVVHRRKGMTT</sequence>
<protein>
    <submittedName>
        <fullName evidence="3">PEP-CTERM protein-sorting domain-containing protein</fullName>
    </submittedName>
</protein>
<dbReference type="Proteomes" id="UP000242498">
    <property type="component" value="Chromosome I"/>
</dbReference>
<proteinExistence type="predicted"/>
<dbReference type="InterPro" id="IPR013424">
    <property type="entry name" value="Ice-binding_C"/>
</dbReference>
<feature type="transmembrane region" description="Helical" evidence="1">
    <location>
        <begin position="12"/>
        <end position="32"/>
    </location>
</feature>
<name>A0A285BY42_9PROT</name>
<reference evidence="3 4" key="1">
    <citation type="submission" date="2017-08" db="EMBL/GenBank/DDBJ databases">
        <authorList>
            <person name="de Groot N.N."/>
        </authorList>
    </citation>
    <scope>NUCLEOTIDE SEQUENCE [LARGE SCALE GENOMIC DNA]</scope>
    <source>
        <strain evidence="3 4">Nm15</strain>
    </source>
</reference>
<keyword evidence="1" id="KW-0812">Transmembrane</keyword>
<keyword evidence="1" id="KW-1133">Transmembrane helix</keyword>